<protein>
    <submittedName>
        <fullName evidence="2">Uncharacterized protein</fullName>
    </submittedName>
</protein>
<accession>A0A4Y2ITB1</accession>
<comment type="caution">
    <text evidence="2">The sequence shown here is derived from an EMBL/GenBank/DDBJ whole genome shotgun (WGS) entry which is preliminary data.</text>
</comment>
<name>A0A4Y2ITB1_ARAVE</name>
<feature type="region of interest" description="Disordered" evidence="1">
    <location>
        <begin position="12"/>
        <end position="33"/>
    </location>
</feature>
<gene>
    <name evidence="2" type="ORF">AVEN_164839_1</name>
</gene>
<reference evidence="2 3" key="1">
    <citation type="journal article" date="2019" name="Sci. Rep.">
        <title>Orb-weaving spider Araneus ventricosus genome elucidates the spidroin gene catalogue.</title>
        <authorList>
            <person name="Kono N."/>
            <person name="Nakamura H."/>
            <person name="Ohtoshi R."/>
            <person name="Moran D.A.P."/>
            <person name="Shinohara A."/>
            <person name="Yoshida Y."/>
            <person name="Fujiwara M."/>
            <person name="Mori M."/>
            <person name="Tomita M."/>
            <person name="Arakawa K."/>
        </authorList>
    </citation>
    <scope>NUCLEOTIDE SEQUENCE [LARGE SCALE GENOMIC DNA]</scope>
</reference>
<dbReference type="Proteomes" id="UP000499080">
    <property type="component" value="Unassembled WGS sequence"/>
</dbReference>
<dbReference type="EMBL" id="BGPR01002864">
    <property type="protein sequence ID" value="GBM80162.1"/>
    <property type="molecule type" value="Genomic_DNA"/>
</dbReference>
<sequence length="79" mass="8787">MDFAILNLCQMTRTATEPTPPTPSSRTSPAGGPLIHDVRFGVHLAYIHCETLKESGFEPVTFRPRSRYLSIKPSRSSNI</sequence>
<feature type="compositionally biased region" description="Low complexity" evidence="1">
    <location>
        <begin position="24"/>
        <end position="33"/>
    </location>
</feature>
<evidence type="ECO:0000256" key="1">
    <source>
        <dbReference type="SAM" id="MobiDB-lite"/>
    </source>
</evidence>
<dbReference type="AlphaFoldDB" id="A0A4Y2ITB1"/>
<proteinExistence type="predicted"/>
<keyword evidence="3" id="KW-1185">Reference proteome</keyword>
<evidence type="ECO:0000313" key="3">
    <source>
        <dbReference type="Proteomes" id="UP000499080"/>
    </source>
</evidence>
<evidence type="ECO:0000313" key="2">
    <source>
        <dbReference type="EMBL" id="GBM80162.1"/>
    </source>
</evidence>
<organism evidence="2 3">
    <name type="scientific">Araneus ventricosus</name>
    <name type="common">Orbweaver spider</name>
    <name type="synonym">Epeira ventricosa</name>
    <dbReference type="NCBI Taxonomy" id="182803"/>
    <lineage>
        <taxon>Eukaryota</taxon>
        <taxon>Metazoa</taxon>
        <taxon>Ecdysozoa</taxon>
        <taxon>Arthropoda</taxon>
        <taxon>Chelicerata</taxon>
        <taxon>Arachnida</taxon>
        <taxon>Araneae</taxon>
        <taxon>Araneomorphae</taxon>
        <taxon>Entelegynae</taxon>
        <taxon>Araneoidea</taxon>
        <taxon>Araneidae</taxon>
        <taxon>Araneus</taxon>
    </lineage>
</organism>